<keyword evidence="5 11" id="KW-0175">Coiled coil</keyword>
<keyword evidence="4" id="KW-0677">Repeat</keyword>
<dbReference type="Gene3D" id="1.10.287.1490">
    <property type="match status" value="1"/>
</dbReference>
<evidence type="ECO:0000313" key="14">
    <source>
        <dbReference type="Proteomes" id="UP000593571"/>
    </source>
</evidence>
<organism evidence="13 14">
    <name type="scientific">Rousettus aegyptiacus</name>
    <name type="common">Egyptian fruit bat</name>
    <name type="synonym">Pteropus aegyptiacus</name>
    <dbReference type="NCBI Taxonomy" id="9407"/>
    <lineage>
        <taxon>Eukaryota</taxon>
        <taxon>Metazoa</taxon>
        <taxon>Chordata</taxon>
        <taxon>Craniata</taxon>
        <taxon>Vertebrata</taxon>
        <taxon>Euteleostomi</taxon>
        <taxon>Mammalia</taxon>
        <taxon>Eutheria</taxon>
        <taxon>Laurasiatheria</taxon>
        <taxon>Chiroptera</taxon>
        <taxon>Yinpterochiroptera</taxon>
        <taxon>Pteropodoidea</taxon>
        <taxon>Pteropodidae</taxon>
        <taxon>Rousettinae</taxon>
        <taxon>Rousettus</taxon>
    </lineage>
</organism>
<protein>
    <recommendedName>
        <fullName evidence="10">Centrosomal protein of 72 kDa</fullName>
    </recommendedName>
</protein>
<keyword evidence="2" id="KW-0963">Cytoplasm</keyword>
<dbReference type="PANTHER" id="PTHR23311:SF7">
    <property type="entry name" value="CENTROSOMAL PROTEIN OF 72 KDA"/>
    <property type="match status" value="1"/>
</dbReference>
<dbReference type="InterPro" id="IPR001611">
    <property type="entry name" value="Leu-rich_rpt"/>
</dbReference>
<dbReference type="InterPro" id="IPR032675">
    <property type="entry name" value="LRR_dom_sf"/>
</dbReference>
<keyword evidence="6" id="KW-0206">Cytoskeleton</keyword>
<keyword evidence="14" id="KW-1185">Reference proteome</keyword>
<evidence type="ECO:0000256" key="5">
    <source>
        <dbReference type="ARBA" id="ARBA00023054"/>
    </source>
</evidence>
<dbReference type="GO" id="GO:0007099">
    <property type="term" value="P:centriole replication"/>
    <property type="evidence" value="ECO:0007669"/>
    <property type="project" value="TreeGrafter"/>
</dbReference>
<dbReference type="GO" id="GO:1904779">
    <property type="term" value="P:regulation of protein localization to centrosome"/>
    <property type="evidence" value="ECO:0007669"/>
    <property type="project" value="TreeGrafter"/>
</dbReference>
<dbReference type="PANTHER" id="PTHR23311">
    <property type="entry name" value="HEAT SHOCK REGULATED 2"/>
    <property type="match status" value="1"/>
</dbReference>
<evidence type="ECO:0000256" key="4">
    <source>
        <dbReference type="ARBA" id="ARBA00022737"/>
    </source>
</evidence>
<feature type="region of interest" description="Disordered" evidence="12">
    <location>
        <begin position="263"/>
        <end position="381"/>
    </location>
</feature>
<evidence type="ECO:0000256" key="1">
    <source>
        <dbReference type="ARBA" id="ARBA00004300"/>
    </source>
</evidence>
<keyword evidence="3" id="KW-0433">Leucine-rich repeat</keyword>
<comment type="function">
    <text evidence="7">Involved in the recruitment of key centrosomal proteins to the centrosome. Provides centrosomal microtubule-nucleation activity on the gamma-tubulin ring complexes (gamma-TuRCs) and has critical roles in forming a focused bipolar spindle, which is needed for proper tension generation between sister chromatids. Required for localization of KIZ, AKAP9 and gamma-tubulin ring complexes (gamma-TuRCs). Involved in centriole duplication. Required for CDK5RAP22, CEP152, WDR62 and CEP63 centrosomal localization and promotes the centrosomal localization of CDK2.</text>
</comment>
<evidence type="ECO:0000256" key="7">
    <source>
        <dbReference type="ARBA" id="ARBA00059385"/>
    </source>
</evidence>
<accession>A0A7J8EXP5</accession>
<dbReference type="FunFam" id="3.80.10.10:FF:000489">
    <property type="entry name" value="Centrosomal protein of 72 kDa"/>
    <property type="match status" value="1"/>
</dbReference>
<comment type="caution">
    <text evidence="13">The sequence shown here is derived from an EMBL/GenBank/DDBJ whole genome shotgun (WGS) entry which is preliminary data.</text>
</comment>
<evidence type="ECO:0000256" key="9">
    <source>
        <dbReference type="ARBA" id="ARBA00064594"/>
    </source>
</evidence>
<evidence type="ECO:0000313" key="13">
    <source>
        <dbReference type="EMBL" id="KAF6440095.1"/>
    </source>
</evidence>
<dbReference type="Proteomes" id="UP000593571">
    <property type="component" value="Unassembled WGS sequence"/>
</dbReference>
<gene>
    <name evidence="13" type="ORF">HJG63_002706</name>
</gene>
<evidence type="ECO:0000256" key="8">
    <source>
        <dbReference type="ARBA" id="ARBA00061023"/>
    </source>
</evidence>
<comment type="subcellular location">
    <subcellularLocation>
        <location evidence="1">Cytoplasm</location>
        <location evidence="1">Cytoskeleton</location>
        <location evidence="1">Microtubule organizing center</location>
        <location evidence="1">Centrosome</location>
    </subcellularLocation>
</comment>
<evidence type="ECO:0000256" key="3">
    <source>
        <dbReference type="ARBA" id="ARBA00022614"/>
    </source>
</evidence>
<evidence type="ECO:0000256" key="2">
    <source>
        <dbReference type="ARBA" id="ARBA00022490"/>
    </source>
</evidence>
<proteinExistence type="inferred from homology"/>
<reference evidence="13 14" key="1">
    <citation type="journal article" date="2020" name="Nature">
        <title>Six reference-quality genomes reveal evolution of bat adaptations.</title>
        <authorList>
            <person name="Jebb D."/>
            <person name="Huang Z."/>
            <person name="Pippel M."/>
            <person name="Hughes G.M."/>
            <person name="Lavrichenko K."/>
            <person name="Devanna P."/>
            <person name="Winkler S."/>
            <person name="Jermiin L.S."/>
            <person name="Skirmuntt E.C."/>
            <person name="Katzourakis A."/>
            <person name="Burkitt-Gray L."/>
            <person name="Ray D.A."/>
            <person name="Sullivan K.A.M."/>
            <person name="Roscito J.G."/>
            <person name="Kirilenko B.M."/>
            <person name="Davalos L.M."/>
            <person name="Corthals A.P."/>
            <person name="Power M.L."/>
            <person name="Jones G."/>
            <person name="Ransome R.D."/>
            <person name="Dechmann D.K.N."/>
            <person name="Locatelli A.G."/>
            <person name="Puechmaille S.J."/>
            <person name="Fedrigo O."/>
            <person name="Jarvis E.D."/>
            <person name="Hiller M."/>
            <person name="Vernes S.C."/>
            <person name="Myers E.W."/>
            <person name="Teeling E.C."/>
        </authorList>
    </citation>
    <scope>NUCLEOTIDE SEQUENCE [LARGE SCALE GENOMIC DNA]</scope>
    <source>
        <strain evidence="13">MRouAeg1</strain>
        <tissue evidence="13">Muscle</tissue>
    </source>
</reference>
<evidence type="ECO:0000256" key="11">
    <source>
        <dbReference type="SAM" id="Coils"/>
    </source>
</evidence>
<dbReference type="AlphaFoldDB" id="A0A7J8EXP5"/>
<evidence type="ECO:0000256" key="6">
    <source>
        <dbReference type="ARBA" id="ARBA00023212"/>
    </source>
</evidence>
<comment type="subunit">
    <text evidence="9">Interacts with KIZ, PCM1 and CDK5RAP2.</text>
</comment>
<dbReference type="PROSITE" id="PS51450">
    <property type="entry name" value="LRR"/>
    <property type="match status" value="2"/>
</dbReference>
<sequence>MAPSGPRLPLSEEKIREKSGLAPHRDLAELRSLFIPGTYQEKITHLGNSLMNLTGLKSLDLSRNSLVSLEGIQYLAALESLNLYYNCISVLAEVFRLHSLKELADVDFRLNPVVKNEPDYRLFVVRLLPKLRQLGRCRAPACSGGPGGVGASGRLLLTFCSDGVSLCHGKDLARELPWKVAGSPVATDDRPVRESERKASWLHFASEESLDSTQRFPAVCRVERSCPSRAKCTDPSAKKCLVMDADDEAVLNLIAECEWGLSNPPGSSSQKECESDFHGPQGSTDGEDSAPPSQRSSLSAQTVSTPVPAAEKCRKRRLPGGRLQAPVHQVWPSGLGERGEHPSGPSSTAGSSRRDSSRSEASWLEEQGPRRSGSAREVSPKLQLAVPPGKQASLEVALLEALLDLVDRYWSGCKSLHGNEVFLAQARHILSSVEEFTATQDNSTIMSEEIRYLALENKSLQNRLADQQQQYSLKIHEVLSDLDSARKEMDDLRQQLDRSSEENNNLKSLLFSMKKEAQSTDSSAALSSQIPGLQSSVQRLSAEIGELKQHLEHYDKIQELTRMLQESHSSLVSTNEHLLRELGQARAQHRAEVEQLHWSYKELKKTMALSLSPQGSARPGGCSSPR</sequence>
<comment type="similarity">
    <text evidence="8">Belongs to the CEP72 family.</text>
</comment>
<evidence type="ECO:0000256" key="12">
    <source>
        <dbReference type="SAM" id="MobiDB-lite"/>
    </source>
</evidence>
<feature type="compositionally biased region" description="Polar residues" evidence="12">
    <location>
        <begin position="291"/>
        <end position="305"/>
    </location>
</feature>
<name>A0A7J8EXP5_ROUAE</name>
<dbReference type="SUPFAM" id="SSF52058">
    <property type="entry name" value="L domain-like"/>
    <property type="match status" value="1"/>
</dbReference>
<dbReference type="GO" id="GO:0007051">
    <property type="term" value="P:spindle organization"/>
    <property type="evidence" value="ECO:0007669"/>
    <property type="project" value="TreeGrafter"/>
</dbReference>
<dbReference type="InterPro" id="IPR055320">
    <property type="entry name" value="CEP72-like"/>
</dbReference>
<feature type="coiled-coil region" evidence="11">
    <location>
        <begin position="450"/>
        <end position="509"/>
    </location>
</feature>
<evidence type="ECO:0000256" key="10">
    <source>
        <dbReference type="ARBA" id="ARBA00070210"/>
    </source>
</evidence>
<dbReference type="Gene3D" id="3.80.10.10">
    <property type="entry name" value="Ribonuclease Inhibitor"/>
    <property type="match status" value="1"/>
</dbReference>
<dbReference type="EMBL" id="JACASE010000008">
    <property type="protein sequence ID" value="KAF6440095.1"/>
    <property type="molecule type" value="Genomic_DNA"/>
</dbReference>
<dbReference type="GO" id="GO:0034451">
    <property type="term" value="C:centriolar satellite"/>
    <property type="evidence" value="ECO:0007669"/>
    <property type="project" value="TreeGrafter"/>
</dbReference>